<dbReference type="PROSITE" id="PS51764">
    <property type="entry name" value="GH26"/>
    <property type="match status" value="1"/>
</dbReference>
<organism evidence="6 7">
    <name type="scientific">Paenibacillus piri</name>
    <dbReference type="NCBI Taxonomy" id="2547395"/>
    <lineage>
        <taxon>Bacteria</taxon>
        <taxon>Bacillati</taxon>
        <taxon>Bacillota</taxon>
        <taxon>Bacilli</taxon>
        <taxon>Bacillales</taxon>
        <taxon>Paenibacillaceae</taxon>
        <taxon>Paenibacillus</taxon>
    </lineage>
</organism>
<keyword evidence="3 4" id="KW-0326">Glycosidase</keyword>
<keyword evidence="2 4" id="KW-0378">Hydrolase</keyword>
<evidence type="ECO:0000313" key="6">
    <source>
        <dbReference type="EMBL" id="TDG00286.1"/>
    </source>
</evidence>
<dbReference type="GO" id="GO:0016985">
    <property type="term" value="F:mannan endo-1,4-beta-mannosidase activity"/>
    <property type="evidence" value="ECO:0007669"/>
    <property type="project" value="InterPro"/>
</dbReference>
<dbReference type="SUPFAM" id="SSF51445">
    <property type="entry name" value="(Trans)glycosidases"/>
    <property type="match status" value="1"/>
</dbReference>
<name>A0A4R5KYH8_9BACL</name>
<protein>
    <submittedName>
        <fullName evidence="6">Copper amine oxidase</fullName>
    </submittedName>
</protein>
<dbReference type="Pfam" id="PF02156">
    <property type="entry name" value="Glyco_hydro_26"/>
    <property type="match status" value="1"/>
</dbReference>
<dbReference type="OrthoDB" id="9802773at2"/>
<dbReference type="Gene3D" id="3.20.20.80">
    <property type="entry name" value="Glycosidases"/>
    <property type="match status" value="1"/>
</dbReference>
<proteinExistence type="inferred from homology"/>
<evidence type="ECO:0000256" key="2">
    <source>
        <dbReference type="ARBA" id="ARBA00022801"/>
    </source>
</evidence>
<dbReference type="Proteomes" id="UP000295636">
    <property type="component" value="Unassembled WGS sequence"/>
</dbReference>
<dbReference type="PANTHER" id="PTHR40079">
    <property type="entry name" value="MANNAN ENDO-1,4-BETA-MANNOSIDASE E-RELATED"/>
    <property type="match status" value="1"/>
</dbReference>
<sequence>MLNEFTTFRGNCHPMRTMSRFIVLFSCLLIGAAIYALQLRLDTDTLARTKPAAANEPEPMHPALAYWERQLADAAARSEWRQAADLASRKAAYLRSVGEQDSASAADELGRQYAARDSSGEAPAVFEPAGVELQAVAMEPYISVPAGESRPLAKFEPLSGVYLGMLGADKRVGFNMNNIEQVYGRRHAIYLSYVGWRKVQSDPVSYFPLKTAETVKALGGALQIGWEPRYGLDDVQDDEYVRTFAREAKASGIPVFLRYASEMNGGWVPWHGDPGKYIEKFRLIHNIMKEEAPNVAMVWSPNFMPMDNIDEYYPGDEYVDWIGYSLYATGGPGEKADDKSGFLQSFQPLSGKFPGKPIMISEGGVSHYNLATNQSYERWAEGQLGDLYGYLTRMYPRVKAVTYFNFGKERALRNKMEAVYDLGENPFADLLYKRSIQHDLYLSRVEPGARTGENIAYILWSQAARTDGKRKLFTRISFPQSKQPFAVGYYQAGKLLGMAYELPWEIELDFAKLDPNRPLTIAAFGRSMEKLAETSVPLPK</sequence>
<evidence type="ECO:0000313" key="7">
    <source>
        <dbReference type="Proteomes" id="UP000295636"/>
    </source>
</evidence>
<reference evidence="6 7" key="1">
    <citation type="submission" date="2019-03" db="EMBL/GenBank/DDBJ databases">
        <title>This is whole genome sequence of Paenibacillus sp MS74 strain.</title>
        <authorList>
            <person name="Trinh H.N."/>
        </authorList>
    </citation>
    <scope>NUCLEOTIDE SEQUENCE [LARGE SCALE GENOMIC DNA]</scope>
    <source>
        <strain evidence="6 7">MS74</strain>
    </source>
</reference>
<evidence type="ECO:0000256" key="4">
    <source>
        <dbReference type="PROSITE-ProRule" id="PRU01100"/>
    </source>
</evidence>
<dbReference type="EMBL" id="SMRT01000001">
    <property type="protein sequence ID" value="TDG00286.1"/>
    <property type="molecule type" value="Genomic_DNA"/>
</dbReference>
<accession>A0A4R5KYH8</accession>
<feature type="domain" description="GH26" evidence="5">
    <location>
        <begin position="120"/>
        <end position="445"/>
    </location>
</feature>
<comment type="similarity">
    <text evidence="1 4">Belongs to the glycosyl hydrolase 26 family.</text>
</comment>
<dbReference type="InterPro" id="IPR017853">
    <property type="entry name" value="GH"/>
</dbReference>
<comment type="caution">
    <text evidence="6">The sequence shown here is derived from an EMBL/GenBank/DDBJ whole genome shotgun (WGS) entry which is preliminary data.</text>
</comment>
<dbReference type="AlphaFoldDB" id="A0A4R5KYH8"/>
<dbReference type="PANTHER" id="PTHR40079:SF4">
    <property type="entry name" value="GH26 DOMAIN-CONTAINING PROTEIN-RELATED"/>
    <property type="match status" value="1"/>
</dbReference>
<evidence type="ECO:0000256" key="3">
    <source>
        <dbReference type="ARBA" id="ARBA00023295"/>
    </source>
</evidence>
<dbReference type="InterPro" id="IPR022790">
    <property type="entry name" value="GH26_dom"/>
</dbReference>
<gene>
    <name evidence="6" type="ORF">E1757_01180</name>
</gene>
<keyword evidence="7" id="KW-1185">Reference proteome</keyword>
<evidence type="ECO:0000256" key="1">
    <source>
        <dbReference type="ARBA" id="ARBA00007754"/>
    </source>
</evidence>
<feature type="active site" description="Nucleophile" evidence="4">
    <location>
        <position position="362"/>
    </location>
</feature>
<dbReference type="InterPro" id="IPR000805">
    <property type="entry name" value="Glyco_hydro_26"/>
</dbReference>
<feature type="active site" description="Proton donor" evidence="4">
    <location>
        <position position="262"/>
    </location>
</feature>
<evidence type="ECO:0000259" key="5">
    <source>
        <dbReference type="PROSITE" id="PS51764"/>
    </source>
</evidence>
<dbReference type="GO" id="GO:0006080">
    <property type="term" value="P:substituted mannan metabolic process"/>
    <property type="evidence" value="ECO:0007669"/>
    <property type="project" value="InterPro"/>
</dbReference>